<accession>A0A238V6H7</accession>
<keyword evidence="1" id="KW-0808">Transferase</keyword>
<dbReference type="Pfam" id="PF14907">
    <property type="entry name" value="NTP_transf_5"/>
    <property type="match status" value="1"/>
</dbReference>
<keyword evidence="2" id="KW-1185">Reference proteome</keyword>
<dbReference type="Proteomes" id="UP000198384">
    <property type="component" value="Unassembled WGS sequence"/>
</dbReference>
<proteinExistence type="predicted"/>
<sequence length="357" mass="42335">MSTQQNTLEIIGAILSFKSATQLLKFTLQEENFNWDAIVKIGSRHLVLPAIYCRLKEKQLLNCLPEDLLEYLEEITTINRNRNLEILNEVNEISQLFNNHHIDHVFLKGTALLAGNYYKDLGERMVGDIDVLVASNQVQEAYELIKTINYGNLEDIRLRATLFESRHLPRLVKKTALAAIEIHKEVLKKPYFNYLIPSEILKNKRVVQGISIPLSTHLLEHNVLNLQINDLGNYYNYLNFRMAYDTCLILREHPTINIQSNYSTPIFDKYFLRHSLFFKEINFKPTSLKTQLYLALFKFKIKHLWYFNMCHGFLFYIDYTKFLLNRSRLFILNKDYRSDILTDRKRVYREHKKKLFN</sequence>
<evidence type="ECO:0000313" key="1">
    <source>
        <dbReference type="EMBL" id="SNR30035.1"/>
    </source>
</evidence>
<organism evidence="1 2">
    <name type="scientific">Lutibacter agarilyticus</name>
    <dbReference type="NCBI Taxonomy" id="1109740"/>
    <lineage>
        <taxon>Bacteria</taxon>
        <taxon>Pseudomonadati</taxon>
        <taxon>Bacteroidota</taxon>
        <taxon>Flavobacteriia</taxon>
        <taxon>Flavobacteriales</taxon>
        <taxon>Flavobacteriaceae</taxon>
        <taxon>Lutibacter</taxon>
    </lineage>
</organism>
<dbReference type="RefSeq" id="WP_089379696.1">
    <property type="nucleotide sequence ID" value="NZ_FZNT01000001.1"/>
</dbReference>
<evidence type="ECO:0000313" key="2">
    <source>
        <dbReference type="Proteomes" id="UP000198384"/>
    </source>
</evidence>
<dbReference type="AlphaFoldDB" id="A0A238V6H7"/>
<protein>
    <submittedName>
        <fullName evidence="1">Uncharacterized nucleotidyltransferase</fullName>
    </submittedName>
</protein>
<dbReference type="GO" id="GO:0016740">
    <property type="term" value="F:transferase activity"/>
    <property type="evidence" value="ECO:0007669"/>
    <property type="project" value="UniProtKB-KW"/>
</dbReference>
<dbReference type="InterPro" id="IPR039498">
    <property type="entry name" value="NTP_transf_5"/>
</dbReference>
<reference evidence="1 2" key="1">
    <citation type="submission" date="2017-06" db="EMBL/GenBank/DDBJ databases">
        <authorList>
            <person name="Kim H.J."/>
            <person name="Triplett B.A."/>
        </authorList>
    </citation>
    <scope>NUCLEOTIDE SEQUENCE [LARGE SCALE GENOMIC DNA]</scope>
    <source>
        <strain evidence="1 2">DSM 29150</strain>
    </source>
</reference>
<gene>
    <name evidence="1" type="ORF">SAMN06265371_1016</name>
</gene>
<name>A0A238V6H7_9FLAO</name>
<dbReference type="EMBL" id="FZNT01000001">
    <property type="protein sequence ID" value="SNR30035.1"/>
    <property type="molecule type" value="Genomic_DNA"/>
</dbReference>
<dbReference type="OrthoDB" id="1117814at2"/>